<dbReference type="InterPro" id="IPR013783">
    <property type="entry name" value="Ig-like_fold"/>
</dbReference>
<dbReference type="RefSeq" id="WP_382406336.1">
    <property type="nucleotide sequence ID" value="NZ_JBHSGU010000002.1"/>
</dbReference>
<accession>A0ABV9LVF5</accession>
<gene>
    <name evidence="1" type="ORF">ACFO4O_05425</name>
</gene>
<dbReference type="EMBL" id="JBHSGU010000002">
    <property type="protein sequence ID" value="MFC4699595.1"/>
    <property type="molecule type" value="Genomic_DNA"/>
</dbReference>
<evidence type="ECO:0008006" key="3">
    <source>
        <dbReference type="Google" id="ProtNLM"/>
    </source>
</evidence>
<proteinExistence type="predicted"/>
<name>A0ABV9LVF5_9ALTE</name>
<protein>
    <recommendedName>
        <fullName evidence="3">Ig-like domain-containing protein</fullName>
    </recommendedName>
</protein>
<dbReference type="Gene3D" id="2.60.40.10">
    <property type="entry name" value="Immunoglobulins"/>
    <property type="match status" value="4"/>
</dbReference>
<evidence type="ECO:0000313" key="1">
    <source>
        <dbReference type="EMBL" id="MFC4699595.1"/>
    </source>
</evidence>
<dbReference type="Pfam" id="PF22352">
    <property type="entry name" value="K319L-like_PKD"/>
    <property type="match status" value="3"/>
</dbReference>
<keyword evidence="2" id="KW-1185">Reference proteome</keyword>
<dbReference type="InterPro" id="IPR025667">
    <property type="entry name" value="SprB_repeat"/>
</dbReference>
<dbReference type="Pfam" id="PF13573">
    <property type="entry name" value="SprB"/>
    <property type="match status" value="1"/>
</dbReference>
<dbReference type="Proteomes" id="UP001595897">
    <property type="component" value="Unassembled WGS sequence"/>
</dbReference>
<dbReference type="CDD" id="cd00117">
    <property type="entry name" value="TFP"/>
    <property type="match status" value="1"/>
</dbReference>
<organism evidence="1 2">
    <name type="scientific">Glaciecola siphonariae</name>
    <dbReference type="NCBI Taxonomy" id="521012"/>
    <lineage>
        <taxon>Bacteria</taxon>
        <taxon>Pseudomonadati</taxon>
        <taxon>Pseudomonadota</taxon>
        <taxon>Gammaproteobacteria</taxon>
        <taxon>Alteromonadales</taxon>
        <taxon>Alteromonadaceae</taxon>
        <taxon>Glaciecola</taxon>
    </lineage>
</organism>
<comment type="caution">
    <text evidence="1">The sequence shown here is derived from an EMBL/GenBank/DDBJ whole genome shotgun (WGS) entry which is preliminary data.</text>
</comment>
<sequence>MNHQHNQHFANTSASNFYTKLSCLLCLLVVFALTGCDVSKRDIKQDRPDAVVIERLPPEISISAPTLIYSGDVASLTATVVDPDGVPSKLSWVQTSGTPVELSSTRAESISFTAPMVLNSSESLTFELTATPIDQEGFTTTESVSIDLYPFPLTVTAEDKRVTAGDSVILFGASNVGENHPQSIQWEQISGTSVALSEANTYTPSFTAPEVLSPDTLVFNLTVSTEGIERSTQATVSVAPSPDALELLNSFAQLGNATPVLTEKTFSATPGSVVRLVSVTPLPAGTSIQWDQVSGAPVVINGANSDSASFTMPFGQSSPLVFQLSATEASGITKVVNQKVFSGPISNTPNTITALAGSPVSVHATTTSPDTASKNWVQISGPAVTLTGNQTSTVTFTAPQKVSTDNHTITLEHTVTPSTGAPIVTMHKVNLAPKEVIVQREINAFTGSTVTLHADTTGSESFEWSQLSGPSVSLTDITSQTTQFTAPDSTSGGQTITVQNVATTGGTPLLLNKTVYTVHLVSPPPPLTLSVTTGAPQLAEGSLGVLHSSAAGGTPPYSYAWTQESGPAVSLDLSNVEAPTFIAPVVSASTPLEFSLTITDADGVSQTAPASFNVEPSLIALNLSPSPDVLSGARAFLHASASSTNGAVALTWTQVSGPSVTLDTSIEYSPVFTAPTVISSTLLEFEVTATDASGAQTDSVFVRVTPNAPMTIPPLEITPTPQLSLNEGKRASLNVSVAGGDGNYTYSWLAKTPGLSIVDATIPTPEIIAPLVSADETASLVVTVTDTSGNSVSAPVSILVRNVPLLVDAGSDIKINDDVETSLHARVTQKTSAPYSYNWTQVSGGSVAQITGDNTANPVIGLPADISETYEFELEVTDANGETATDSILVTATFDLGADAGVDQTVTEATTVSLHGTDVGGLGATSVSWAQLEGQTVSLLNATTLNPSFTAPITQTNSPEKLVFEITATDAQGRIAKDTVVVDVEPRLPAVSVAGADRFPELSASTLLASVSGGTPPYTYSWTQSGDFSAVITSADNEQNISFTTPTFNAQTDKAIFQVEVTDARGHTAVGTHGFLLYATPSAPDLTLVESIAGTMVSGSSAPATVEVTAGTSPYSFDWSDDSTGTFAPDNTVQNPGYTAPVVAADKTVNVRVNVSDSVNASDTAVQPVLVTAVPLEVKINSNTTVVRGQQVQLNADISGGIQPYLIKAWRDNTTKSDIGTGQSIALDTSDLEAGDYTISFITRSSPPALSLTTRQFILSVKNPPRTLTVPGAASLKAGDSFTGTVSVSPTFAGEAFTFDVTPAGSGPAISLSSISGISSNLSADSLAAGVNETYTVTATQGSEILTASFTLKTPAAAPAQAPLKGVATCVPPLCGVGIPGTETIVNCPTDKPYALNTVERTGDGFINVTKSCGSTNDCQAKWWRETSDVVLCTEAIGTSDYFEQSFTFPFSCSYCCVTDGCNVPTVPARNTLFKGTAD</sequence>
<dbReference type="Gene3D" id="2.60.40.3010">
    <property type="match status" value="2"/>
</dbReference>
<reference evidence="2" key="1">
    <citation type="journal article" date="2019" name="Int. J. Syst. Evol. Microbiol.">
        <title>The Global Catalogue of Microorganisms (GCM) 10K type strain sequencing project: providing services to taxonomists for standard genome sequencing and annotation.</title>
        <authorList>
            <consortium name="The Broad Institute Genomics Platform"/>
            <consortium name="The Broad Institute Genome Sequencing Center for Infectious Disease"/>
            <person name="Wu L."/>
            <person name="Ma J."/>
        </authorList>
    </citation>
    <scope>NUCLEOTIDE SEQUENCE [LARGE SCALE GENOMIC DNA]</scope>
    <source>
        <strain evidence="2">KACC 12507</strain>
    </source>
</reference>
<evidence type="ECO:0000313" key="2">
    <source>
        <dbReference type="Proteomes" id="UP001595897"/>
    </source>
</evidence>